<protein>
    <recommendedName>
        <fullName evidence="8">Abasic site processing protein</fullName>
        <ecNumber evidence="8">3.4.-.-</ecNumber>
    </recommendedName>
</protein>
<evidence type="ECO:0000256" key="3">
    <source>
        <dbReference type="ARBA" id="ARBA00022763"/>
    </source>
</evidence>
<comment type="similarity">
    <text evidence="1 8">Belongs to the SOS response-associated peptidase family.</text>
</comment>
<evidence type="ECO:0000256" key="7">
    <source>
        <dbReference type="ARBA" id="ARBA00023239"/>
    </source>
</evidence>
<keyword evidence="7" id="KW-0456">Lyase</keyword>
<evidence type="ECO:0000256" key="8">
    <source>
        <dbReference type="RuleBase" id="RU364100"/>
    </source>
</evidence>
<keyword evidence="4 8" id="KW-0378">Hydrolase</keyword>
<keyword evidence="11" id="KW-1185">Reference proteome</keyword>
<evidence type="ECO:0000313" key="11">
    <source>
        <dbReference type="Proteomes" id="UP000320314"/>
    </source>
</evidence>
<accession>A0A506UFZ5</accession>
<dbReference type="GO" id="GO:0006508">
    <property type="term" value="P:proteolysis"/>
    <property type="evidence" value="ECO:0007669"/>
    <property type="project" value="UniProtKB-KW"/>
</dbReference>
<dbReference type="EC" id="3.4.-.-" evidence="8"/>
<evidence type="ECO:0000256" key="5">
    <source>
        <dbReference type="ARBA" id="ARBA00023124"/>
    </source>
</evidence>
<keyword evidence="6" id="KW-0238">DNA-binding</keyword>
<dbReference type="GO" id="GO:0106300">
    <property type="term" value="P:protein-DNA covalent cross-linking repair"/>
    <property type="evidence" value="ECO:0007669"/>
    <property type="project" value="InterPro"/>
</dbReference>
<dbReference type="PANTHER" id="PTHR13604:SF0">
    <property type="entry name" value="ABASIC SITE PROCESSING PROTEIN HMCES"/>
    <property type="match status" value="1"/>
</dbReference>
<dbReference type="GO" id="GO:0016829">
    <property type="term" value="F:lyase activity"/>
    <property type="evidence" value="ECO:0007669"/>
    <property type="project" value="UniProtKB-KW"/>
</dbReference>
<dbReference type="Proteomes" id="UP000320314">
    <property type="component" value="Unassembled WGS sequence"/>
</dbReference>
<evidence type="ECO:0000313" key="10">
    <source>
        <dbReference type="EMBL" id="TPW32015.1"/>
    </source>
</evidence>
<dbReference type="GO" id="GO:0008233">
    <property type="term" value="F:peptidase activity"/>
    <property type="evidence" value="ECO:0007669"/>
    <property type="project" value="UniProtKB-KW"/>
</dbReference>
<evidence type="ECO:0000256" key="4">
    <source>
        <dbReference type="ARBA" id="ARBA00022801"/>
    </source>
</evidence>
<dbReference type="InterPro" id="IPR003738">
    <property type="entry name" value="SRAP"/>
</dbReference>
<reference evidence="10 11" key="1">
    <citation type="submission" date="2019-06" db="EMBL/GenBank/DDBJ databases">
        <authorList>
            <person name="Li M."/>
        </authorList>
    </citation>
    <scope>NUCLEOTIDE SEQUENCE [LARGE SCALE GENOMIC DNA]</scope>
    <source>
        <strain evidence="10 11">BGMRC6574</strain>
    </source>
</reference>
<feature type="region of interest" description="Disordered" evidence="9">
    <location>
        <begin position="217"/>
        <end position="265"/>
    </location>
</feature>
<dbReference type="RefSeq" id="WP_141165371.1">
    <property type="nucleotide sequence ID" value="NZ_VHLH01000002.1"/>
</dbReference>
<feature type="compositionally biased region" description="Basic and acidic residues" evidence="9">
    <location>
        <begin position="233"/>
        <end position="252"/>
    </location>
</feature>
<gene>
    <name evidence="10" type="ORF">FJU11_02165</name>
</gene>
<name>A0A506UFZ5_9HYPH</name>
<evidence type="ECO:0000256" key="6">
    <source>
        <dbReference type="ARBA" id="ARBA00023125"/>
    </source>
</evidence>
<dbReference type="Pfam" id="PF02586">
    <property type="entry name" value="SRAP"/>
    <property type="match status" value="1"/>
</dbReference>
<dbReference type="GO" id="GO:0003697">
    <property type="term" value="F:single-stranded DNA binding"/>
    <property type="evidence" value="ECO:0007669"/>
    <property type="project" value="InterPro"/>
</dbReference>
<evidence type="ECO:0000256" key="9">
    <source>
        <dbReference type="SAM" id="MobiDB-lite"/>
    </source>
</evidence>
<dbReference type="EMBL" id="VHLH01000002">
    <property type="protein sequence ID" value="TPW32015.1"/>
    <property type="molecule type" value="Genomic_DNA"/>
</dbReference>
<keyword evidence="2 8" id="KW-0645">Protease</keyword>
<dbReference type="PANTHER" id="PTHR13604">
    <property type="entry name" value="DC12-RELATED"/>
    <property type="match status" value="1"/>
</dbReference>
<dbReference type="InterPro" id="IPR036590">
    <property type="entry name" value="SRAP-like"/>
</dbReference>
<sequence length="265" mass="29267">MCGRFALTDPPEAVEALFDLSDIEAFPPRYNIAPSQPILLVTHGENPSRPRERHAQLARWGLLPSWVKDPKTFPLLFNARSESAAEKASFRAAMRHRRVLVPASGFYEWQRSAKGRRAQPYWVRPAAAGPIAFAGLMETLHSADGSELDTVAIVTTAANRSFAAIHDRMPVTVARRDFARWLDCRQYAPNDVADLMRPAADEAFEAIPVSSRVNAAANIDPDIQKPVDVTEPSGHETDPNAAREETPQDRASAHTGHQLPLFDEG</sequence>
<dbReference type="SUPFAM" id="SSF143081">
    <property type="entry name" value="BB1717-like"/>
    <property type="match status" value="1"/>
</dbReference>
<dbReference type="Gene3D" id="3.90.1680.10">
    <property type="entry name" value="SOS response associated peptidase-like"/>
    <property type="match status" value="1"/>
</dbReference>
<organism evidence="10 11">
    <name type="scientific">Pararhizobium mangrovi</name>
    <dbReference type="NCBI Taxonomy" id="2590452"/>
    <lineage>
        <taxon>Bacteria</taxon>
        <taxon>Pseudomonadati</taxon>
        <taxon>Pseudomonadota</taxon>
        <taxon>Alphaproteobacteria</taxon>
        <taxon>Hyphomicrobiales</taxon>
        <taxon>Rhizobiaceae</taxon>
        <taxon>Rhizobium/Agrobacterium group</taxon>
        <taxon>Pararhizobium</taxon>
    </lineage>
</organism>
<dbReference type="AlphaFoldDB" id="A0A506UFZ5"/>
<evidence type="ECO:0000256" key="2">
    <source>
        <dbReference type="ARBA" id="ARBA00022670"/>
    </source>
</evidence>
<proteinExistence type="inferred from homology"/>
<keyword evidence="3" id="KW-0227">DNA damage</keyword>
<comment type="caution">
    <text evidence="10">The sequence shown here is derived from an EMBL/GenBank/DDBJ whole genome shotgun (WGS) entry which is preliminary data.</text>
</comment>
<evidence type="ECO:0000256" key="1">
    <source>
        <dbReference type="ARBA" id="ARBA00008136"/>
    </source>
</evidence>
<dbReference type="OrthoDB" id="9782620at2"/>
<keyword evidence="5" id="KW-0190">Covalent protein-DNA linkage</keyword>